<feature type="transmembrane region" description="Helical" evidence="6">
    <location>
        <begin position="50"/>
        <end position="67"/>
    </location>
</feature>
<dbReference type="Pfam" id="PF03706">
    <property type="entry name" value="LPG_synthase_TM"/>
    <property type="match status" value="1"/>
</dbReference>
<reference evidence="8" key="1">
    <citation type="submission" date="2023-07" db="EMBL/GenBank/DDBJ databases">
        <title>Conexibacter stalactiti sp. nov., isolated from stalactites in a lava cave and emended description of the genus Conexibacter.</title>
        <authorList>
            <person name="Lee S.D."/>
        </authorList>
    </citation>
    <scope>NUCLEOTIDE SEQUENCE [LARGE SCALE GENOMIC DNA]</scope>
    <source>
        <strain evidence="8">KCTC 39840</strain>
    </source>
</reference>
<dbReference type="PANTHER" id="PTHR39087">
    <property type="entry name" value="UPF0104 MEMBRANE PROTEIN MJ1595"/>
    <property type="match status" value="1"/>
</dbReference>
<evidence type="ECO:0000256" key="6">
    <source>
        <dbReference type="SAM" id="Phobius"/>
    </source>
</evidence>
<keyword evidence="3 6" id="KW-0812">Transmembrane</keyword>
<evidence type="ECO:0000256" key="3">
    <source>
        <dbReference type="ARBA" id="ARBA00022692"/>
    </source>
</evidence>
<keyword evidence="2" id="KW-1003">Cell membrane</keyword>
<keyword evidence="4 6" id="KW-1133">Transmembrane helix</keyword>
<dbReference type="NCBIfam" id="TIGR00374">
    <property type="entry name" value="flippase-like domain"/>
    <property type="match status" value="1"/>
</dbReference>
<evidence type="ECO:0000256" key="1">
    <source>
        <dbReference type="ARBA" id="ARBA00004651"/>
    </source>
</evidence>
<gene>
    <name evidence="7" type="ORF">R7226_08260</name>
</gene>
<keyword evidence="8" id="KW-1185">Reference proteome</keyword>
<keyword evidence="5 6" id="KW-0472">Membrane</keyword>
<feature type="transmembrane region" description="Helical" evidence="6">
    <location>
        <begin position="192"/>
        <end position="219"/>
    </location>
</feature>
<dbReference type="EMBL" id="JAWSTH010000015">
    <property type="protein sequence ID" value="MDW5594325.1"/>
    <property type="molecule type" value="Genomic_DNA"/>
</dbReference>
<evidence type="ECO:0000256" key="4">
    <source>
        <dbReference type="ARBA" id="ARBA00022989"/>
    </source>
</evidence>
<dbReference type="PANTHER" id="PTHR39087:SF2">
    <property type="entry name" value="UPF0104 MEMBRANE PROTEIN MJ1595"/>
    <property type="match status" value="1"/>
</dbReference>
<dbReference type="InterPro" id="IPR022791">
    <property type="entry name" value="L-PG_synthase/AglD"/>
</dbReference>
<proteinExistence type="predicted"/>
<dbReference type="Proteomes" id="UP001284601">
    <property type="component" value="Unassembled WGS sequence"/>
</dbReference>
<sequence length="377" mass="40594">MNPRPRPHPHLGERLERAIEERVEVTGEFDAITTPEEEASRRRKLMQTGAWLFVTGISLYLVAPSLLDTLGSWRDVQRFQWTWLMVMLVLQGCSLGCLWFLQQLALRPVAIAPVITSQLAGNALAKIAPGGGALGAALQYRMLVQAGVDREKAVGGLTVVNLFTFAMVLALPVLAIPTLLRGGVDENLIEVAAIGIAVFAVLAVLGSIMLGGDKLLVWIGHNVQRLRNRLRRDAPPVTGLSQRLLRERDRILATFGPRWKRALAATVGRWAFDFATLLAALAAVNASPSPGLVLLAFCTAQVLAQIPLTPGGLGFVEAGLTGMLTLAGVSAGNAVLATFAYRLFSYWLPLPLGLVGVVGHRRILARLTREADSGGIR</sequence>
<evidence type="ECO:0000313" key="8">
    <source>
        <dbReference type="Proteomes" id="UP001284601"/>
    </source>
</evidence>
<feature type="transmembrane region" description="Helical" evidence="6">
    <location>
        <begin position="323"/>
        <end position="344"/>
    </location>
</feature>
<evidence type="ECO:0000256" key="2">
    <source>
        <dbReference type="ARBA" id="ARBA00022475"/>
    </source>
</evidence>
<comment type="caution">
    <text evidence="7">The sequence shown here is derived from an EMBL/GenBank/DDBJ whole genome shotgun (WGS) entry which is preliminary data.</text>
</comment>
<name>A0ABU4HLZ0_9ACTN</name>
<feature type="transmembrane region" description="Helical" evidence="6">
    <location>
        <begin position="159"/>
        <end position="180"/>
    </location>
</feature>
<dbReference type="RefSeq" id="WP_318596596.1">
    <property type="nucleotide sequence ID" value="NZ_JAWSTH010000015.1"/>
</dbReference>
<feature type="transmembrane region" description="Helical" evidence="6">
    <location>
        <begin position="79"/>
        <end position="101"/>
    </location>
</feature>
<protein>
    <submittedName>
        <fullName evidence="7">Lysylphosphatidylglycerol synthase transmembrane domain-containing protein</fullName>
    </submittedName>
</protein>
<organism evidence="7 8">
    <name type="scientific">Conexibacter stalactiti</name>
    <dbReference type="NCBI Taxonomy" id="1940611"/>
    <lineage>
        <taxon>Bacteria</taxon>
        <taxon>Bacillati</taxon>
        <taxon>Actinomycetota</taxon>
        <taxon>Thermoleophilia</taxon>
        <taxon>Solirubrobacterales</taxon>
        <taxon>Conexibacteraceae</taxon>
        <taxon>Conexibacter</taxon>
    </lineage>
</organism>
<accession>A0ABU4HLZ0</accession>
<comment type="subcellular location">
    <subcellularLocation>
        <location evidence="1">Cell membrane</location>
        <topology evidence="1">Multi-pass membrane protein</topology>
    </subcellularLocation>
</comment>
<evidence type="ECO:0000313" key="7">
    <source>
        <dbReference type="EMBL" id="MDW5594325.1"/>
    </source>
</evidence>
<reference evidence="7 8" key="2">
    <citation type="submission" date="2023-10" db="EMBL/GenBank/DDBJ databases">
        <authorList>
            <person name="Han X.F."/>
        </authorList>
    </citation>
    <scope>NUCLEOTIDE SEQUENCE [LARGE SCALE GENOMIC DNA]</scope>
    <source>
        <strain evidence="7 8">KCTC 39840</strain>
    </source>
</reference>
<evidence type="ECO:0000256" key="5">
    <source>
        <dbReference type="ARBA" id="ARBA00023136"/>
    </source>
</evidence>